<dbReference type="Proteomes" id="UP000626109">
    <property type="component" value="Unassembled WGS sequence"/>
</dbReference>
<comment type="caution">
    <text evidence="2">The sequence shown here is derived from an EMBL/GenBank/DDBJ whole genome shotgun (WGS) entry which is preliminary data.</text>
</comment>
<evidence type="ECO:0000313" key="3">
    <source>
        <dbReference type="Proteomes" id="UP000626109"/>
    </source>
</evidence>
<evidence type="ECO:0000313" key="2">
    <source>
        <dbReference type="EMBL" id="CAE8655144.1"/>
    </source>
</evidence>
<feature type="region of interest" description="Disordered" evidence="1">
    <location>
        <begin position="140"/>
        <end position="188"/>
    </location>
</feature>
<dbReference type="AlphaFoldDB" id="A0A813IT18"/>
<sequence length="212" mass="22894">MGSGVSFQRRLCVAEEGAINCSKEFHLSSSSRGFCRSFGAVRNASRHRIEVPGDGFLNRSTATVAIELQEIIHGGRTEGRGAYPMTVIRAWDSPAVPGLAPPTAPSGAAMAALAMASASGPSKPQMPTTIWAPRDMILPSSRQQIPPDERAARAYSRQQEQEAAGRRRRWSLERKNASGMRRGPGEDVDFSSKFLRLQAKLGNLAEEGTVSL</sequence>
<reference evidence="2" key="1">
    <citation type="submission" date="2021-02" db="EMBL/GenBank/DDBJ databases">
        <authorList>
            <person name="Dougan E. K."/>
            <person name="Rhodes N."/>
            <person name="Thang M."/>
            <person name="Chan C."/>
        </authorList>
    </citation>
    <scope>NUCLEOTIDE SEQUENCE</scope>
</reference>
<dbReference type="EMBL" id="CAJNNW010013190">
    <property type="protein sequence ID" value="CAE8655144.1"/>
    <property type="molecule type" value="Genomic_DNA"/>
</dbReference>
<organism evidence="2 3">
    <name type="scientific">Polarella glacialis</name>
    <name type="common">Dinoflagellate</name>
    <dbReference type="NCBI Taxonomy" id="89957"/>
    <lineage>
        <taxon>Eukaryota</taxon>
        <taxon>Sar</taxon>
        <taxon>Alveolata</taxon>
        <taxon>Dinophyceae</taxon>
        <taxon>Suessiales</taxon>
        <taxon>Suessiaceae</taxon>
        <taxon>Polarella</taxon>
    </lineage>
</organism>
<feature type="compositionally biased region" description="Basic and acidic residues" evidence="1">
    <location>
        <begin position="159"/>
        <end position="176"/>
    </location>
</feature>
<proteinExistence type="predicted"/>
<name>A0A813IT18_POLGL</name>
<gene>
    <name evidence="2" type="ORF">PGLA2088_LOCUS11433</name>
</gene>
<accession>A0A813IT18</accession>
<evidence type="ECO:0000256" key="1">
    <source>
        <dbReference type="SAM" id="MobiDB-lite"/>
    </source>
</evidence>
<protein>
    <submittedName>
        <fullName evidence="2">Uncharacterized protein</fullName>
    </submittedName>
</protein>